<dbReference type="InterPro" id="IPR037401">
    <property type="entry name" value="SnoaL-like"/>
</dbReference>
<accession>A0A9W6HYB4</accession>
<reference evidence="2" key="1">
    <citation type="journal article" date="2014" name="Int. J. Syst. Evol. Microbiol.">
        <title>Complete genome sequence of Corynebacterium casei LMG S-19264T (=DSM 44701T), isolated from a smear-ripened cheese.</title>
        <authorList>
            <consortium name="US DOE Joint Genome Institute (JGI-PGF)"/>
            <person name="Walter F."/>
            <person name="Albersmeier A."/>
            <person name="Kalinowski J."/>
            <person name="Ruckert C."/>
        </authorList>
    </citation>
    <scope>NUCLEOTIDE SEQUENCE</scope>
    <source>
        <strain evidence="2">VKM Ac-2007</strain>
    </source>
</reference>
<dbReference type="Gene3D" id="3.10.450.50">
    <property type="match status" value="1"/>
</dbReference>
<proteinExistence type="predicted"/>
<dbReference type="InterPro" id="IPR032710">
    <property type="entry name" value="NTF2-like_dom_sf"/>
</dbReference>
<gene>
    <name evidence="2" type="ORF">GCM10017600_19850</name>
</gene>
<protein>
    <recommendedName>
        <fullName evidence="1">SnoaL-like domain-containing protein</fullName>
    </recommendedName>
</protein>
<organism evidence="2 3">
    <name type="scientific">Streptosporangium carneum</name>
    <dbReference type="NCBI Taxonomy" id="47481"/>
    <lineage>
        <taxon>Bacteria</taxon>
        <taxon>Bacillati</taxon>
        <taxon>Actinomycetota</taxon>
        <taxon>Actinomycetes</taxon>
        <taxon>Streptosporangiales</taxon>
        <taxon>Streptosporangiaceae</taxon>
        <taxon>Streptosporangium</taxon>
    </lineage>
</organism>
<dbReference type="SUPFAM" id="SSF54427">
    <property type="entry name" value="NTF2-like"/>
    <property type="match status" value="1"/>
</dbReference>
<dbReference type="AlphaFoldDB" id="A0A9W6HYB4"/>
<reference evidence="2" key="2">
    <citation type="submission" date="2023-01" db="EMBL/GenBank/DDBJ databases">
        <authorList>
            <person name="Sun Q."/>
            <person name="Evtushenko L."/>
        </authorList>
    </citation>
    <scope>NUCLEOTIDE SEQUENCE</scope>
    <source>
        <strain evidence="2">VKM Ac-2007</strain>
    </source>
</reference>
<name>A0A9W6HYB4_9ACTN</name>
<sequence length="136" mass="15255">MTDDRHQIIEQLNRLAEALDQRDWAQIGDVFTADATAYRRHGTEAILATVRDHLGGCGPSQHLLGNHRVEVDGDAARSLTYARVYHRGAGEREDAFFECIGEYDDHWVRDGGVWRISSRAFTMSIQIGDFGVLQPG</sequence>
<evidence type="ECO:0000313" key="3">
    <source>
        <dbReference type="Proteomes" id="UP001143474"/>
    </source>
</evidence>
<dbReference type="Proteomes" id="UP001143474">
    <property type="component" value="Unassembled WGS sequence"/>
</dbReference>
<dbReference type="EMBL" id="BSEV01000003">
    <property type="protein sequence ID" value="GLK08580.1"/>
    <property type="molecule type" value="Genomic_DNA"/>
</dbReference>
<comment type="caution">
    <text evidence="2">The sequence shown here is derived from an EMBL/GenBank/DDBJ whole genome shotgun (WGS) entry which is preliminary data.</text>
</comment>
<evidence type="ECO:0000313" key="2">
    <source>
        <dbReference type="EMBL" id="GLK08580.1"/>
    </source>
</evidence>
<dbReference type="RefSeq" id="WP_271217085.1">
    <property type="nucleotide sequence ID" value="NZ_BAAAVD010000059.1"/>
</dbReference>
<dbReference type="CDD" id="cd00531">
    <property type="entry name" value="NTF2_like"/>
    <property type="match status" value="1"/>
</dbReference>
<dbReference type="Pfam" id="PF13577">
    <property type="entry name" value="SnoaL_4"/>
    <property type="match status" value="1"/>
</dbReference>
<feature type="domain" description="SnoaL-like" evidence="1">
    <location>
        <begin position="3"/>
        <end position="119"/>
    </location>
</feature>
<keyword evidence="3" id="KW-1185">Reference proteome</keyword>
<evidence type="ECO:0000259" key="1">
    <source>
        <dbReference type="Pfam" id="PF13577"/>
    </source>
</evidence>